<sequence length="504" mass="60069">MNNINDIVLDLTTEEQQRFITYLEKKNKRNDSKNIQLFKLLVKNEFSSKEICFKLYNINKLNAYHALRKRLYRSLIDYVANTNLEEENSIDMQIIKYILASRTFLQQGQYRVAYNILNKAENLASEHYLFALLSEIYHTQIQYSYSYKELNIDDLISKFQENEKNHHLENQLNIVYAKIRQILNEISFQGEVIDFQSILNNTLKEHNIDINESLSFKSLYQLMSIFSISAFVTNDYLNIEPFLLNTYRPILLHKHKHKQLYYHIHVVYIIANTLFRNKKFSKSIDFLQQMHLLMQEKKGKHYNNFKLKYNLLLALNLNYSNKQKLAIKTLESIVNENHSDIESLLNINLSLITFYFQVDDFKKAHGILSKLYHTDLWYTKKAGIEWVIKKNLIEILLHIELNNIELVESRIASFKRSHFKYLKSIKQDRAITYLLLVESYYKNPEIISGYAFKEKIKSSFEWIKPEQEDIFVMSFYSWLKSKIDNKKLYPTTLNIISLSHSVNT</sequence>
<reference evidence="1" key="1">
    <citation type="submission" date="2024-05" db="EMBL/GenBank/DDBJ databases">
        <title>Pontimicrobium maritimus sp. nov., isolated form sea water.</title>
        <authorList>
            <person name="Muhammad N."/>
            <person name="Vuong T.Q."/>
            <person name="Han H.L."/>
            <person name="Kim S.-G."/>
        </authorList>
    </citation>
    <scope>NUCLEOTIDE SEQUENCE</scope>
    <source>
        <strain evidence="1">SW4</strain>
    </source>
</reference>
<organism evidence="1">
    <name type="scientific">Pontimicrobium sp. SW4</name>
    <dbReference type="NCBI Taxonomy" id="3153519"/>
    <lineage>
        <taxon>Bacteria</taxon>
        <taxon>Pseudomonadati</taxon>
        <taxon>Bacteroidota</taxon>
        <taxon>Flavobacteriia</taxon>
        <taxon>Flavobacteriales</taxon>
        <taxon>Flavobacteriaceae</taxon>
        <taxon>Pontimicrobium</taxon>
    </lineage>
</organism>
<name>A0AAU7BTP9_9FLAO</name>
<dbReference type="RefSeq" id="WP_347924370.1">
    <property type="nucleotide sequence ID" value="NZ_CP157199.1"/>
</dbReference>
<evidence type="ECO:0008006" key="2">
    <source>
        <dbReference type="Google" id="ProtNLM"/>
    </source>
</evidence>
<dbReference type="EMBL" id="CP157199">
    <property type="protein sequence ID" value="XBG61667.1"/>
    <property type="molecule type" value="Genomic_DNA"/>
</dbReference>
<proteinExistence type="predicted"/>
<evidence type="ECO:0000313" key="1">
    <source>
        <dbReference type="EMBL" id="XBG61667.1"/>
    </source>
</evidence>
<accession>A0AAU7BTP9</accession>
<gene>
    <name evidence="1" type="ORF">ABGB03_01875</name>
</gene>
<dbReference type="AlphaFoldDB" id="A0AAU7BTP9"/>
<protein>
    <recommendedName>
        <fullName evidence="2">Tetratricopeptide repeat protein</fullName>
    </recommendedName>
</protein>